<dbReference type="PANTHER" id="PTHR18895:SF74">
    <property type="entry name" value="MTRF1L RELEASE FACTOR GLUTAMINE METHYLTRANSFERASE"/>
    <property type="match status" value="1"/>
</dbReference>
<dbReference type="PROSITE" id="PS00092">
    <property type="entry name" value="N6_MTASE"/>
    <property type="match status" value="1"/>
</dbReference>
<evidence type="ECO:0000256" key="2">
    <source>
        <dbReference type="ARBA" id="ARBA00022679"/>
    </source>
</evidence>
<protein>
    <recommendedName>
        <fullName evidence="5">Release factor glutamine methyltransferase</fullName>
        <shortName evidence="5">RF MTase</shortName>
        <ecNumber evidence="5">2.1.1.297</ecNumber>
    </recommendedName>
    <alternativeName>
        <fullName evidence="5">N5-glutamine methyltransferase PrmC</fullName>
    </alternativeName>
    <alternativeName>
        <fullName evidence="5">Protein-(glutamine-N5) MTase PrmC</fullName>
    </alternativeName>
    <alternativeName>
        <fullName evidence="5">Protein-glutamine N-methyltransferase PrmC</fullName>
    </alternativeName>
</protein>
<dbReference type="Gene3D" id="1.10.8.10">
    <property type="entry name" value="DNA helicase RuvA subunit, C-terminal domain"/>
    <property type="match status" value="1"/>
</dbReference>
<dbReference type="CDD" id="cd02440">
    <property type="entry name" value="AdoMet_MTases"/>
    <property type="match status" value="1"/>
</dbReference>
<feature type="domain" description="Release factor glutamine methyltransferase N-terminal" evidence="7">
    <location>
        <begin position="10"/>
        <end position="78"/>
    </location>
</feature>
<sequence length="293" mass="33700">MKKEKKSLKELIRWASRYLALRNVENSQVVAEILAEKITGKKRIDFYLEDISIDREKEEIFKKDIRSIGRKVPLAYIICEQEFMGDIFFLKPGVFIPRPETEILVERALDFLKEKNRFSSEKLRVVDVGTGCGNIAVSIAKRIENVIVYATDISSLSLEVAKKNARYHKVSNRVIFLLGSLFSSLDLSLKGKIDLIVSNPPYIEREKINSLPEEVKKEPRFTLDGGKEGLDFYKKIVPESVRWLKSDGGLMLEVGYAQAEKVLSIIRKEDELVEEKIFRDLQGNKRVVFVKKK</sequence>
<feature type="binding site" evidence="5">
    <location>
        <position position="152"/>
    </location>
    <ligand>
        <name>S-adenosyl-L-methionine</name>
        <dbReference type="ChEBI" id="CHEBI:59789"/>
    </ligand>
</feature>
<feature type="binding site" evidence="5">
    <location>
        <begin position="199"/>
        <end position="202"/>
    </location>
    <ligand>
        <name>substrate</name>
    </ligand>
</feature>
<dbReference type="EC" id="2.1.1.297" evidence="5"/>
<dbReference type="AlphaFoldDB" id="A0A7V5LZR4"/>
<keyword evidence="2 5" id="KW-0808">Transferase</keyword>
<dbReference type="Gene3D" id="3.40.50.150">
    <property type="entry name" value="Vaccinia Virus protein VP39"/>
    <property type="match status" value="1"/>
</dbReference>
<dbReference type="NCBIfam" id="TIGR03534">
    <property type="entry name" value="RF_mod_PrmC"/>
    <property type="match status" value="1"/>
</dbReference>
<name>A0A7V5LZR4_UNCAE</name>
<dbReference type="InterPro" id="IPR004556">
    <property type="entry name" value="HemK-like"/>
</dbReference>
<comment type="caution">
    <text evidence="8">The sequence shown here is derived from an EMBL/GenBank/DDBJ whole genome shotgun (WGS) entry which is preliminary data.</text>
</comment>
<dbReference type="NCBIfam" id="TIGR00536">
    <property type="entry name" value="hemK_fam"/>
    <property type="match status" value="1"/>
</dbReference>
<dbReference type="InterPro" id="IPR029063">
    <property type="entry name" value="SAM-dependent_MTases_sf"/>
</dbReference>
<dbReference type="SUPFAM" id="SSF53335">
    <property type="entry name" value="S-adenosyl-L-methionine-dependent methyltransferases"/>
    <property type="match status" value="1"/>
</dbReference>
<dbReference type="EMBL" id="DRTT01000063">
    <property type="protein sequence ID" value="HHF98252.1"/>
    <property type="molecule type" value="Genomic_DNA"/>
</dbReference>
<gene>
    <name evidence="5 8" type="primary">prmC</name>
    <name evidence="8" type="ORF">ENL39_02045</name>
</gene>
<comment type="similarity">
    <text evidence="5">Belongs to the protein N5-glutamine methyltransferase family. PrmC subfamily.</text>
</comment>
<comment type="catalytic activity">
    <reaction evidence="4 5">
        <text>L-glutaminyl-[peptide chain release factor] + S-adenosyl-L-methionine = N(5)-methyl-L-glutaminyl-[peptide chain release factor] + S-adenosyl-L-homocysteine + H(+)</text>
        <dbReference type="Rhea" id="RHEA:42896"/>
        <dbReference type="Rhea" id="RHEA-COMP:10271"/>
        <dbReference type="Rhea" id="RHEA-COMP:10272"/>
        <dbReference type="ChEBI" id="CHEBI:15378"/>
        <dbReference type="ChEBI" id="CHEBI:30011"/>
        <dbReference type="ChEBI" id="CHEBI:57856"/>
        <dbReference type="ChEBI" id="CHEBI:59789"/>
        <dbReference type="ChEBI" id="CHEBI:61891"/>
        <dbReference type="EC" id="2.1.1.297"/>
    </reaction>
</comment>
<keyword evidence="1 5" id="KW-0489">Methyltransferase</keyword>
<keyword evidence="3 5" id="KW-0949">S-adenosyl-L-methionine</keyword>
<organism evidence="8">
    <name type="scientific">Aerophobetes bacterium</name>
    <dbReference type="NCBI Taxonomy" id="2030807"/>
    <lineage>
        <taxon>Bacteria</taxon>
        <taxon>Candidatus Aerophobota</taxon>
    </lineage>
</organism>
<dbReference type="HAMAP" id="MF_02126">
    <property type="entry name" value="RF_methyltr_PrmC"/>
    <property type="match status" value="1"/>
</dbReference>
<dbReference type="InterPro" id="IPR002052">
    <property type="entry name" value="DNA_methylase_N6_adenine_CS"/>
</dbReference>
<feature type="binding site" evidence="5">
    <location>
        <position position="199"/>
    </location>
    <ligand>
        <name>S-adenosyl-L-methionine</name>
        <dbReference type="ChEBI" id="CHEBI:59789"/>
    </ligand>
</feature>
<evidence type="ECO:0000256" key="5">
    <source>
        <dbReference type="HAMAP-Rule" id="MF_02126"/>
    </source>
</evidence>
<dbReference type="GO" id="GO:0032259">
    <property type="term" value="P:methylation"/>
    <property type="evidence" value="ECO:0007669"/>
    <property type="project" value="UniProtKB-KW"/>
</dbReference>
<reference evidence="8" key="1">
    <citation type="journal article" date="2020" name="mSystems">
        <title>Genome- and Community-Level Interaction Insights into Carbon Utilization and Element Cycling Functions of Hydrothermarchaeota in Hydrothermal Sediment.</title>
        <authorList>
            <person name="Zhou Z."/>
            <person name="Liu Y."/>
            <person name="Xu W."/>
            <person name="Pan J."/>
            <person name="Luo Z.H."/>
            <person name="Li M."/>
        </authorList>
    </citation>
    <scope>NUCLEOTIDE SEQUENCE [LARGE SCALE GENOMIC DNA]</scope>
    <source>
        <strain evidence="8">HyVt-92</strain>
    </source>
</reference>
<comment type="function">
    <text evidence="5">Methylates the class 1 translation termination release factors RF1/PrfA and RF2/PrfB on the glutamine residue of the universally conserved GGQ motif.</text>
</comment>
<dbReference type="GO" id="GO:0102559">
    <property type="term" value="F:peptide chain release factor N(5)-glutamine methyltransferase activity"/>
    <property type="evidence" value="ECO:0007669"/>
    <property type="project" value="UniProtKB-EC"/>
</dbReference>
<evidence type="ECO:0000256" key="1">
    <source>
        <dbReference type="ARBA" id="ARBA00022603"/>
    </source>
</evidence>
<dbReference type="InterPro" id="IPR040758">
    <property type="entry name" value="PrmC_N"/>
</dbReference>
<evidence type="ECO:0000259" key="6">
    <source>
        <dbReference type="Pfam" id="PF05175"/>
    </source>
</evidence>
<comment type="caution">
    <text evidence="5">Lacks conserved residue(s) required for the propagation of feature annotation.</text>
</comment>
<dbReference type="Proteomes" id="UP000886070">
    <property type="component" value="Unassembled WGS sequence"/>
</dbReference>
<feature type="binding site" evidence="5">
    <location>
        <begin position="129"/>
        <end position="133"/>
    </location>
    <ligand>
        <name>S-adenosyl-L-methionine</name>
        <dbReference type="ChEBI" id="CHEBI:59789"/>
    </ligand>
</feature>
<feature type="domain" description="Methyltransferase small" evidence="6">
    <location>
        <begin position="121"/>
        <end position="207"/>
    </location>
</feature>
<dbReference type="InterPro" id="IPR007848">
    <property type="entry name" value="Small_mtfrase_dom"/>
</dbReference>
<proteinExistence type="inferred from homology"/>
<dbReference type="Pfam" id="PF05175">
    <property type="entry name" value="MTS"/>
    <property type="match status" value="1"/>
</dbReference>
<evidence type="ECO:0000256" key="3">
    <source>
        <dbReference type="ARBA" id="ARBA00022691"/>
    </source>
</evidence>
<dbReference type="GO" id="GO:0003676">
    <property type="term" value="F:nucleic acid binding"/>
    <property type="evidence" value="ECO:0007669"/>
    <property type="project" value="InterPro"/>
</dbReference>
<dbReference type="PANTHER" id="PTHR18895">
    <property type="entry name" value="HEMK METHYLTRANSFERASE"/>
    <property type="match status" value="1"/>
</dbReference>
<dbReference type="InterPro" id="IPR050320">
    <property type="entry name" value="N5-glutamine_MTase"/>
</dbReference>
<accession>A0A7V5LZR4</accession>
<evidence type="ECO:0000256" key="4">
    <source>
        <dbReference type="ARBA" id="ARBA00048391"/>
    </source>
</evidence>
<evidence type="ECO:0000313" key="8">
    <source>
        <dbReference type="EMBL" id="HHF98252.1"/>
    </source>
</evidence>
<dbReference type="InterPro" id="IPR019874">
    <property type="entry name" value="RF_methyltr_PrmC"/>
</dbReference>
<evidence type="ECO:0000259" key="7">
    <source>
        <dbReference type="Pfam" id="PF17827"/>
    </source>
</evidence>
<dbReference type="Pfam" id="PF17827">
    <property type="entry name" value="PrmC_N"/>
    <property type="match status" value="1"/>
</dbReference>